<dbReference type="AlphaFoldDB" id="A0A565C4G4"/>
<sequence>MDWIFLHYSYSCGLLEHYSYLVDGIVVLQGMITRLVWNYKTHECLFTLLGHLDYIRTVQFHHEN</sequence>
<name>A0A565C4G4_9BRAS</name>
<dbReference type="SUPFAM" id="SSF50978">
    <property type="entry name" value="WD40 repeat-like"/>
    <property type="match status" value="1"/>
</dbReference>
<organism evidence="1 2">
    <name type="scientific">Arabis nemorensis</name>
    <dbReference type="NCBI Taxonomy" id="586526"/>
    <lineage>
        <taxon>Eukaryota</taxon>
        <taxon>Viridiplantae</taxon>
        <taxon>Streptophyta</taxon>
        <taxon>Embryophyta</taxon>
        <taxon>Tracheophyta</taxon>
        <taxon>Spermatophyta</taxon>
        <taxon>Magnoliopsida</taxon>
        <taxon>eudicotyledons</taxon>
        <taxon>Gunneridae</taxon>
        <taxon>Pentapetalae</taxon>
        <taxon>rosids</taxon>
        <taxon>malvids</taxon>
        <taxon>Brassicales</taxon>
        <taxon>Brassicaceae</taxon>
        <taxon>Arabideae</taxon>
        <taxon>Arabis</taxon>
    </lineage>
</organism>
<keyword evidence="2" id="KW-1185">Reference proteome</keyword>
<proteinExistence type="predicted"/>
<dbReference type="EMBL" id="CABITT030000006">
    <property type="protein sequence ID" value="VVB08509.1"/>
    <property type="molecule type" value="Genomic_DNA"/>
</dbReference>
<comment type="caution">
    <text evidence="1">The sequence shown here is derived from an EMBL/GenBank/DDBJ whole genome shotgun (WGS) entry which is preliminary data.</text>
</comment>
<dbReference type="InterPro" id="IPR015943">
    <property type="entry name" value="WD40/YVTN_repeat-like_dom_sf"/>
</dbReference>
<evidence type="ECO:0000313" key="2">
    <source>
        <dbReference type="Proteomes" id="UP000489600"/>
    </source>
</evidence>
<evidence type="ECO:0000313" key="1">
    <source>
        <dbReference type="EMBL" id="VVB08509.1"/>
    </source>
</evidence>
<reference evidence="1" key="1">
    <citation type="submission" date="2019-07" db="EMBL/GenBank/DDBJ databases">
        <authorList>
            <person name="Dittberner H."/>
        </authorList>
    </citation>
    <scope>NUCLEOTIDE SEQUENCE [LARGE SCALE GENOMIC DNA]</scope>
</reference>
<protein>
    <submittedName>
        <fullName evidence="1">Uncharacterized protein</fullName>
    </submittedName>
</protein>
<dbReference type="Gene3D" id="2.130.10.10">
    <property type="entry name" value="YVTN repeat-like/Quinoprotein amine dehydrogenase"/>
    <property type="match status" value="1"/>
</dbReference>
<dbReference type="OrthoDB" id="10261470at2759"/>
<gene>
    <name evidence="1" type="ORF">ANE_LOCUS18953</name>
</gene>
<dbReference type="InterPro" id="IPR036322">
    <property type="entry name" value="WD40_repeat_dom_sf"/>
</dbReference>
<dbReference type="Proteomes" id="UP000489600">
    <property type="component" value="Unassembled WGS sequence"/>
</dbReference>
<accession>A0A565C4G4</accession>